<keyword evidence="2" id="KW-1185">Reference proteome</keyword>
<name>A0ABW7PHN9_9ACTN</name>
<accession>A0ABW7PHN9</accession>
<evidence type="ECO:0000313" key="1">
    <source>
        <dbReference type="EMBL" id="MFH7597906.1"/>
    </source>
</evidence>
<organism evidence="1 2">
    <name type="scientific">Streptomyces racemochromogenes</name>
    <dbReference type="NCBI Taxonomy" id="67353"/>
    <lineage>
        <taxon>Bacteria</taxon>
        <taxon>Bacillati</taxon>
        <taxon>Actinomycetota</taxon>
        <taxon>Actinomycetes</taxon>
        <taxon>Kitasatosporales</taxon>
        <taxon>Streptomycetaceae</taxon>
        <taxon>Streptomyces</taxon>
    </lineage>
</organism>
<proteinExistence type="predicted"/>
<gene>
    <name evidence="1" type="ORF">WDV06_22775</name>
</gene>
<protein>
    <submittedName>
        <fullName evidence="1">Uncharacterized protein</fullName>
    </submittedName>
</protein>
<evidence type="ECO:0000313" key="2">
    <source>
        <dbReference type="Proteomes" id="UP001610631"/>
    </source>
</evidence>
<sequence length="43" mass="4495">MAIVLALLIGAGTVVQVYRIGDSGARAAWHDGYSATARPGPRR</sequence>
<reference evidence="1 2" key="1">
    <citation type="submission" date="2024-03" db="EMBL/GenBank/DDBJ databases">
        <title>Whole genome sequencing of Streptomyces racemochromogenes, to identify antimicrobial biosynthetic gene clusters.</title>
        <authorList>
            <person name="Suryawanshi P."/>
            <person name="Krishnaraj P.U."/>
            <person name="Arun Y.P."/>
            <person name="Suryawanshi M.P."/>
            <person name="Rakshit O."/>
        </authorList>
    </citation>
    <scope>NUCLEOTIDE SEQUENCE [LARGE SCALE GENOMIC DNA]</scope>
    <source>
        <strain evidence="1 2">AUDT626</strain>
    </source>
</reference>
<dbReference type="Proteomes" id="UP001610631">
    <property type="component" value="Unassembled WGS sequence"/>
</dbReference>
<dbReference type="EMBL" id="JBBDHD010000064">
    <property type="protein sequence ID" value="MFH7597906.1"/>
    <property type="molecule type" value="Genomic_DNA"/>
</dbReference>
<dbReference type="RefSeq" id="WP_395511622.1">
    <property type="nucleotide sequence ID" value="NZ_JBBDHD010000064.1"/>
</dbReference>
<comment type="caution">
    <text evidence="1">The sequence shown here is derived from an EMBL/GenBank/DDBJ whole genome shotgun (WGS) entry which is preliminary data.</text>
</comment>